<dbReference type="Gene3D" id="1.10.760.10">
    <property type="entry name" value="Cytochrome c-like domain"/>
    <property type="match status" value="1"/>
</dbReference>
<organism evidence="2 3">
    <name type="scientific">Achromobacter kerstersii</name>
    <dbReference type="NCBI Taxonomy" id="1353890"/>
    <lineage>
        <taxon>Bacteria</taxon>
        <taxon>Pseudomonadati</taxon>
        <taxon>Pseudomonadota</taxon>
        <taxon>Betaproteobacteria</taxon>
        <taxon>Burkholderiales</taxon>
        <taxon>Alcaligenaceae</taxon>
        <taxon>Achromobacter</taxon>
    </lineage>
</organism>
<sequence>MRSGARRQATGWRWLCAAAILLGVTQAIAAEGASAVAADAARLPQTAPAVAADAARLRQTAPAVVADAARLQQTAPAVAPDAAHLRQTARPDYVLQCAGCHRLDGRGSNPHGIPDFRQSVGAFVHLPEGREYLIRVPGAAHSQLSNAELAAVLNWVLTEFSAAQLPADFAPYSEAEVAAARPNRYDDVVPVRHALARRLTSMGFTLSDYYYGSDRKP</sequence>
<dbReference type="GO" id="GO:0020037">
    <property type="term" value="F:heme binding"/>
    <property type="evidence" value="ECO:0007669"/>
    <property type="project" value="InterPro"/>
</dbReference>
<dbReference type="SUPFAM" id="SSF46626">
    <property type="entry name" value="Cytochrome c"/>
    <property type="match status" value="1"/>
</dbReference>
<dbReference type="AlphaFoldDB" id="A0A6S6ZTL0"/>
<keyword evidence="3" id="KW-1185">Reference proteome</keyword>
<evidence type="ECO:0000313" key="2">
    <source>
        <dbReference type="EMBL" id="CAB3696598.1"/>
    </source>
</evidence>
<feature type="chain" id="PRO_5028882307" description="Cytochrome c domain-containing protein" evidence="1">
    <location>
        <begin position="30"/>
        <end position="217"/>
    </location>
</feature>
<evidence type="ECO:0000313" key="3">
    <source>
        <dbReference type="Proteomes" id="UP000494269"/>
    </source>
</evidence>
<dbReference type="InterPro" id="IPR036909">
    <property type="entry name" value="Cyt_c-like_dom_sf"/>
</dbReference>
<keyword evidence="1" id="KW-0732">Signal</keyword>
<proteinExistence type="predicted"/>
<protein>
    <recommendedName>
        <fullName evidence="4">Cytochrome c domain-containing protein</fullName>
    </recommendedName>
</protein>
<reference evidence="2 3" key="1">
    <citation type="submission" date="2020-04" db="EMBL/GenBank/DDBJ databases">
        <authorList>
            <person name="De Canck E."/>
        </authorList>
    </citation>
    <scope>NUCLEOTIDE SEQUENCE [LARGE SCALE GENOMIC DNA]</scope>
    <source>
        <strain evidence="2 3">LMG 3441</strain>
    </source>
</reference>
<feature type="signal peptide" evidence="1">
    <location>
        <begin position="1"/>
        <end position="29"/>
    </location>
</feature>
<evidence type="ECO:0008006" key="4">
    <source>
        <dbReference type="Google" id="ProtNLM"/>
    </source>
</evidence>
<name>A0A6S6ZTL0_9BURK</name>
<evidence type="ECO:0000256" key="1">
    <source>
        <dbReference type="SAM" id="SignalP"/>
    </source>
</evidence>
<gene>
    <name evidence="2" type="ORF">LMG3441_02313</name>
</gene>
<accession>A0A6S6ZTL0</accession>
<dbReference type="EMBL" id="CADIJQ010000003">
    <property type="protein sequence ID" value="CAB3696598.1"/>
    <property type="molecule type" value="Genomic_DNA"/>
</dbReference>
<dbReference type="GO" id="GO:0009055">
    <property type="term" value="F:electron transfer activity"/>
    <property type="evidence" value="ECO:0007669"/>
    <property type="project" value="InterPro"/>
</dbReference>
<dbReference type="Proteomes" id="UP000494269">
    <property type="component" value="Unassembled WGS sequence"/>
</dbReference>